<dbReference type="PANTHER" id="PTHR48090">
    <property type="entry name" value="UNDECAPRENYL-PHOSPHATE 4-DEOXY-4-FORMAMIDO-L-ARABINOSE TRANSFERASE-RELATED"/>
    <property type="match status" value="1"/>
</dbReference>
<proteinExistence type="inferred from homology"/>
<dbReference type="InterPro" id="IPR050256">
    <property type="entry name" value="Glycosyltransferase_2"/>
</dbReference>
<feature type="domain" description="Glycosyltransferase 2-like" evidence="2">
    <location>
        <begin position="26"/>
        <end position="189"/>
    </location>
</feature>
<dbReference type="InterPro" id="IPR001173">
    <property type="entry name" value="Glyco_trans_2-like"/>
</dbReference>
<dbReference type="PANTHER" id="PTHR48090:SF7">
    <property type="entry name" value="RFBJ PROTEIN"/>
    <property type="match status" value="1"/>
</dbReference>
<evidence type="ECO:0000259" key="2">
    <source>
        <dbReference type="Pfam" id="PF00535"/>
    </source>
</evidence>
<dbReference type="Gene3D" id="3.90.550.10">
    <property type="entry name" value="Spore Coat Polysaccharide Biosynthesis Protein SpsA, Chain A"/>
    <property type="match status" value="1"/>
</dbReference>
<reference evidence="4" key="1">
    <citation type="submission" date="2017-09" db="EMBL/GenBank/DDBJ databases">
        <title>Depth-based differentiation of microbial function through sediment-hosted aquifers and enrichment of novel symbionts in the deep terrestrial subsurface.</title>
        <authorList>
            <person name="Probst A.J."/>
            <person name="Ladd B."/>
            <person name="Jarett J.K."/>
            <person name="Geller-Mcgrath D.E."/>
            <person name="Sieber C.M.K."/>
            <person name="Emerson J.B."/>
            <person name="Anantharaman K."/>
            <person name="Thomas B.C."/>
            <person name="Malmstrom R."/>
            <person name="Stieglmeier M."/>
            <person name="Klingl A."/>
            <person name="Woyke T."/>
            <person name="Ryan C.M."/>
            <person name="Banfield J.F."/>
        </authorList>
    </citation>
    <scope>NUCLEOTIDE SEQUENCE [LARGE SCALE GENOMIC DNA]</scope>
</reference>
<dbReference type="InterPro" id="IPR029044">
    <property type="entry name" value="Nucleotide-diphossugar_trans"/>
</dbReference>
<dbReference type="EMBL" id="PFNG01000214">
    <property type="protein sequence ID" value="PIZ36110.1"/>
    <property type="molecule type" value="Genomic_DNA"/>
</dbReference>
<accession>A0A2M7T672</accession>
<dbReference type="CDD" id="cd04179">
    <property type="entry name" value="DPM_DPG-synthase_like"/>
    <property type="match status" value="1"/>
</dbReference>
<dbReference type="Proteomes" id="UP000230956">
    <property type="component" value="Unassembled WGS sequence"/>
</dbReference>
<evidence type="ECO:0000256" key="1">
    <source>
        <dbReference type="ARBA" id="ARBA00006739"/>
    </source>
</evidence>
<organism evidence="3 4">
    <name type="scientific">Candidatus Aquicultor secundus</name>
    <dbReference type="NCBI Taxonomy" id="1973895"/>
    <lineage>
        <taxon>Bacteria</taxon>
        <taxon>Bacillati</taxon>
        <taxon>Actinomycetota</taxon>
        <taxon>Candidatus Aquicultoria</taxon>
        <taxon>Candidatus Aquicultorales</taxon>
        <taxon>Candidatus Aquicultoraceae</taxon>
        <taxon>Candidatus Aquicultor</taxon>
    </lineage>
</organism>
<dbReference type="RefSeq" id="WP_286677984.1">
    <property type="nucleotide sequence ID" value="NZ_MNXI01000052.1"/>
</dbReference>
<protein>
    <submittedName>
        <fullName evidence="3">Glycosyl transferase</fullName>
    </submittedName>
</protein>
<comment type="similarity">
    <text evidence="1">Belongs to the glycosyltransferase 2 family.</text>
</comment>
<dbReference type="SUPFAM" id="SSF53448">
    <property type="entry name" value="Nucleotide-diphospho-sugar transferases"/>
    <property type="match status" value="1"/>
</dbReference>
<dbReference type="GO" id="GO:0016740">
    <property type="term" value="F:transferase activity"/>
    <property type="evidence" value="ECO:0007669"/>
    <property type="project" value="UniProtKB-KW"/>
</dbReference>
<sequence>MSKTVSCVAPAQRKQAGSYMSKKMVSFVIPAYNEREYIEQVLRALDKVPLPEGVRRELVVVDDGSTDGTADFVESLRDIDSVVIYRMPQNSGKGAALRAGFSIARGDVLIVCDADLEYKPSDIPKVLEPLLSGQADIVYGSRFMGDIKGMKFVNRLANRLLTVTVNILFGAKITDEATAYKAFNRNVLSSINLKCTGFEFCPEVTAKTLKRGHKIIEVPITYEARNIEEGKKIKWQDGFIAIWTLVKYRFKD</sequence>
<gene>
    <name evidence="3" type="ORF">COY37_09160</name>
</gene>
<name>A0A2M7T672_9ACTN</name>
<dbReference type="AlphaFoldDB" id="A0A2M7T672"/>
<comment type="caution">
    <text evidence="3">The sequence shown here is derived from an EMBL/GenBank/DDBJ whole genome shotgun (WGS) entry which is preliminary data.</text>
</comment>
<evidence type="ECO:0000313" key="3">
    <source>
        <dbReference type="EMBL" id="PIZ36110.1"/>
    </source>
</evidence>
<keyword evidence="3" id="KW-0808">Transferase</keyword>
<evidence type="ECO:0000313" key="4">
    <source>
        <dbReference type="Proteomes" id="UP000230956"/>
    </source>
</evidence>
<dbReference type="Pfam" id="PF00535">
    <property type="entry name" value="Glycos_transf_2"/>
    <property type="match status" value="1"/>
</dbReference>